<feature type="compositionally biased region" description="Basic and acidic residues" evidence="13">
    <location>
        <begin position="441"/>
        <end position="454"/>
    </location>
</feature>
<evidence type="ECO:0000256" key="1">
    <source>
        <dbReference type="ARBA" id="ARBA00001946"/>
    </source>
</evidence>
<dbReference type="GO" id="GO:0005634">
    <property type="term" value="C:nucleus"/>
    <property type="evidence" value="ECO:0007669"/>
    <property type="project" value="TreeGrafter"/>
</dbReference>
<dbReference type="Proteomes" id="UP001168821">
    <property type="component" value="Unassembled WGS sequence"/>
</dbReference>
<dbReference type="PANTHER" id="PTHR21404">
    <property type="entry name" value="HEN1"/>
    <property type="match status" value="1"/>
</dbReference>
<keyword evidence="9" id="KW-0694">RNA-binding</keyword>
<evidence type="ECO:0000313" key="14">
    <source>
        <dbReference type="EMBL" id="KAJ3646135.1"/>
    </source>
</evidence>
<feature type="compositionally biased region" description="Low complexity" evidence="13">
    <location>
        <begin position="856"/>
        <end position="876"/>
    </location>
</feature>
<keyword evidence="15" id="KW-1185">Reference proteome</keyword>
<organism evidence="14 15">
    <name type="scientific">Zophobas morio</name>
    <dbReference type="NCBI Taxonomy" id="2755281"/>
    <lineage>
        <taxon>Eukaryota</taxon>
        <taxon>Metazoa</taxon>
        <taxon>Ecdysozoa</taxon>
        <taxon>Arthropoda</taxon>
        <taxon>Hexapoda</taxon>
        <taxon>Insecta</taxon>
        <taxon>Pterygota</taxon>
        <taxon>Neoptera</taxon>
        <taxon>Endopterygota</taxon>
        <taxon>Coleoptera</taxon>
        <taxon>Polyphaga</taxon>
        <taxon>Cucujiformia</taxon>
        <taxon>Tenebrionidae</taxon>
        <taxon>Zophobas</taxon>
    </lineage>
</organism>
<keyword evidence="7" id="KW-0479">Metal-binding</keyword>
<proteinExistence type="inferred from homology"/>
<dbReference type="Gene3D" id="3.40.50.150">
    <property type="entry name" value="Vaccinia Virus protein VP39"/>
    <property type="match status" value="1"/>
</dbReference>
<dbReference type="GO" id="GO:0090486">
    <property type="term" value="F:small RNA 2'-O-methyltransferase activity"/>
    <property type="evidence" value="ECO:0007669"/>
    <property type="project" value="UniProtKB-EC"/>
</dbReference>
<name>A0AA38HXN6_9CUCU</name>
<comment type="cofactor">
    <cofactor evidence="1">
        <name>Mg(2+)</name>
        <dbReference type="ChEBI" id="CHEBI:18420"/>
    </cofactor>
</comment>
<dbReference type="GO" id="GO:0005737">
    <property type="term" value="C:cytoplasm"/>
    <property type="evidence" value="ECO:0007669"/>
    <property type="project" value="TreeGrafter"/>
</dbReference>
<dbReference type="GO" id="GO:0034587">
    <property type="term" value="P:piRNA processing"/>
    <property type="evidence" value="ECO:0007669"/>
    <property type="project" value="TreeGrafter"/>
</dbReference>
<dbReference type="EC" id="2.1.1.386" evidence="11"/>
<feature type="compositionally biased region" description="Polar residues" evidence="13">
    <location>
        <begin position="934"/>
        <end position="945"/>
    </location>
</feature>
<feature type="region of interest" description="Disordered" evidence="13">
    <location>
        <begin position="834"/>
        <end position="945"/>
    </location>
</feature>
<comment type="catalytic activity">
    <reaction evidence="12">
        <text>small RNA 3'-end nucleotide + S-adenosyl-L-methionine = small RNA 3'-end 2'-O-methylnucleotide + S-adenosyl-L-homocysteine + H(+)</text>
        <dbReference type="Rhea" id="RHEA:37887"/>
        <dbReference type="Rhea" id="RHEA-COMP:10415"/>
        <dbReference type="Rhea" id="RHEA-COMP:10416"/>
        <dbReference type="ChEBI" id="CHEBI:15378"/>
        <dbReference type="ChEBI" id="CHEBI:57856"/>
        <dbReference type="ChEBI" id="CHEBI:59789"/>
        <dbReference type="ChEBI" id="CHEBI:74896"/>
        <dbReference type="ChEBI" id="CHEBI:74898"/>
        <dbReference type="EC" id="2.1.1.386"/>
    </reaction>
</comment>
<dbReference type="GO" id="GO:0030422">
    <property type="term" value="P:siRNA processing"/>
    <property type="evidence" value="ECO:0007669"/>
    <property type="project" value="TreeGrafter"/>
</dbReference>
<dbReference type="PANTHER" id="PTHR21404:SF3">
    <property type="entry name" value="SMALL RNA 2'-O-METHYLTRANSFERASE"/>
    <property type="match status" value="1"/>
</dbReference>
<evidence type="ECO:0000256" key="4">
    <source>
        <dbReference type="ARBA" id="ARBA00022603"/>
    </source>
</evidence>
<dbReference type="InterPro" id="IPR026610">
    <property type="entry name" value="Hen1"/>
</dbReference>
<comment type="caution">
    <text evidence="14">The sequence shown here is derived from an EMBL/GenBank/DDBJ whole genome shotgun (WGS) entry which is preliminary data.</text>
</comment>
<comment type="similarity">
    <text evidence="2">Belongs to the methyltransferase superfamily. HEN1 family.</text>
</comment>
<dbReference type="InterPro" id="IPR029063">
    <property type="entry name" value="SAM-dependent_MTases_sf"/>
</dbReference>
<evidence type="ECO:0000313" key="15">
    <source>
        <dbReference type="Proteomes" id="UP001168821"/>
    </source>
</evidence>
<dbReference type="GO" id="GO:0001510">
    <property type="term" value="P:RNA methylation"/>
    <property type="evidence" value="ECO:0007669"/>
    <property type="project" value="InterPro"/>
</dbReference>
<evidence type="ECO:0000256" key="9">
    <source>
        <dbReference type="ARBA" id="ARBA00022884"/>
    </source>
</evidence>
<keyword evidence="8" id="KW-0460">Magnesium</keyword>
<evidence type="ECO:0000256" key="6">
    <source>
        <dbReference type="ARBA" id="ARBA00022691"/>
    </source>
</evidence>
<gene>
    <name evidence="14" type="ORF">Zmor_023737</name>
</gene>
<sequence length="945" mass="106076">MIVIFHLFANLFYNLCKRRINARNSSWSNFTLTKLNVDKSPLAQRDAENDIKFDPPVYKQRYQRAVELLLHEKWKDQLVKVVDFGCGEFGLFVFLKNVVPAREIVFIDVDEFLISDYLYKVYPLNADYLTKRQDPLNVKVFAGSIAYPDENLLGTDAVVSLEVIEHLYPDTLDALPYNLFAYVVPKVVIVTTPNADFNVLFENLHTFRHSDHKFEWTREQFESWATNITLRFPRYTVQFDGVGLGPTGCESCGQCSQLAIFIRKDIICDKGVEVATPCTCKTSTCRSNSQDGLCCLCECQSCLPKYSFGICTYNSKDVFRVNGQNKDFKLIKSIKYPVDTDTRTAEEKIVDELKYRMHLCGSANELYYNYERDRIEIPLERLVYVTSGPFPSKSEIKSILLKHNYQIEECQSQDTKQVETCVIYEMENGASGSDTEASGYESDKYDTDDGHMSDWEDTDLTTWTDPANKDEKRVSHKGVKAQLHLEVNGSRKQQGALFDSGYQKSPSVPDESPQSVSAVNKEVIPLEFKNPNLEKPNRLSNILSVFDNFDKINELDAIHKDKKYFNFSSNLPHKEVMKKLCQEIAKHPVAGPSRDRKNKHLKKSNSSDSDESVEDVKSITTCILENSLNKLEFQDEPPRGDVIQELIEPAAPEPLVQHNEVIEPVVLVENGDLANNNRDLEGNNYPAENIENPEPENDNAIDNLDPNNVNVDNNNEIAEAVVEEPVAEERVEENAEVEPPENVEAEWSSREALFDANSQVDLLEEFEVGSAAPAVNTLVFPSNCIVIAENINNVSEAVLPPEESGFPNWLLQIFEEGDAPEDDLHDEPHFYCQGDGLGVHPSTIAINDDADDEGNDSGSSDDSSNSSSSSSSGSADFANAETHSTPDLVDPDDPRNDALVVLGHPVTPLDQTSSVEAPEEEETFENAEESESNLVTSSCISRNNC</sequence>
<keyword evidence="4" id="KW-0489">Methyltransferase</keyword>
<feature type="compositionally biased region" description="Acidic residues" evidence="13">
    <location>
        <begin position="917"/>
        <end position="931"/>
    </location>
</feature>
<reference evidence="14" key="1">
    <citation type="journal article" date="2023" name="G3 (Bethesda)">
        <title>Whole genome assemblies of Zophobas morio and Tenebrio molitor.</title>
        <authorList>
            <person name="Kaur S."/>
            <person name="Stinson S.A."/>
            <person name="diCenzo G.C."/>
        </authorList>
    </citation>
    <scope>NUCLEOTIDE SEQUENCE</scope>
    <source>
        <strain evidence="14">QUZm001</strain>
    </source>
</reference>
<evidence type="ECO:0000256" key="10">
    <source>
        <dbReference type="ARBA" id="ARBA00023158"/>
    </source>
</evidence>
<evidence type="ECO:0000256" key="11">
    <source>
        <dbReference type="ARBA" id="ARBA00035025"/>
    </source>
</evidence>
<keyword evidence="10" id="KW-0943">RNA-mediated gene silencing</keyword>
<protein>
    <recommendedName>
        <fullName evidence="3">Small RNA 2'-O-methyltransferase</fullName>
        <ecNumber evidence="11">2.1.1.386</ecNumber>
    </recommendedName>
</protein>
<evidence type="ECO:0000256" key="5">
    <source>
        <dbReference type="ARBA" id="ARBA00022679"/>
    </source>
</evidence>
<evidence type="ECO:0000256" key="8">
    <source>
        <dbReference type="ARBA" id="ARBA00022842"/>
    </source>
</evidence>
<dbReference type="GO" id="GO:0003723">
    <property type="term" value="F:RNA binding"/>
    <property type="evidence" value="ECO:0007669"/>
    <property type="project" value="UniProtKB-KW"/>
</dbReference>
<keyword evidence="5" id="KW-0808">Transferase</keyword>
<dbReference type="SUPFAM" id="SSF53335">
    <property type="entry name" value="S-adenosyl-L-methionine-dependent methyltransferases"/>
    <property type="match status" value="1"/>
</dbReference>
<dbReference type="EMBL" id="JALNTZ010000007">
    <property type="protein sequence ID" value="KAJ3646135.1"/>
    <property type="molecule type" value="Genomic_DNA"/>
</dbReference>
<feature type="region of interest" description="Disordered" evidence="13">
    <location>
        <begin position="430"/>
        <end position="477"/>
    </location>
</feature>
<evidence type="ECO:0000256" key="12">
    <source>
        <dbReference type="ARBA" id="ARBA00048418"/>
    </source>
</evidence>
<dbReference type="AlphaFoldDB" id="A0AA38HXN6"/>
<dbReference type="GO" id="GO:0046872">
    <property type="term" value="F:metal ion binding"/>
    <property type="evidence" value="ECO:0007669"/>
    <property type="project" value="UniProtKB-KW"/>
</dbReference>
<evidence type="ECO:0000256" key="13">
    <source>
        <dbReference type="SAM" id="MobiDB-lite"/>
    </source>
</evidence>
<feature type="region of interest" description="Disordered" evidence="13">
    <location>
        <begin position="587"/>
        <end position="615"/>
    </location>
</feature>
<evidence type="ECO:0000256" key="3">
    <source>
        <dbReference type="ARBA" id="ARBA00021330"/>
    </source>
</evidence>
<accession>A0AA38HXN6</accession>
<keyword evidence="6" id="KW-0949">S-adenosyl-L-methionine</keyword>
<evidence type="ECO:0000256" key="2">
    <source>
        <dbReference type="ARBA" id="ARBA00009026"/>
    </source>
</evidence>
<evidence type="ECO:0000256" key="7">
    <source>
        <dbReference type="ARBA" id="ARBA00022723"/>
    </source>
</evidence>